<accession>A0A2T9ZB06</accession>
<feature type="non-terminal residue" evidence="1">
    <location>
        <position position="66"/>
    </location>
</feature>
<comment type="caution">
    <text evidence="1">The sequence shown here is derived from an EMBL/GenBank/DDBJ whole genome shotgun (WGS) entry which is preliminary data.</text>
</comment>
<gene>
    <name evidence="1" type="ORF">BB560_003808</name>
</gene>
<dbReference type="EMBL" id="MBFS01000825">
    <property type="protein sequence ID" value="PVV01762.1"/>
    <property type="molecule type" value="Genomic_DNA"/>
</dbReference>
<evidence type="ECO:0000313" key="1">
    <source>
        <dbReference type="EMBL" id="PVV01762.1"/>
    </source>
</evidence>
<dbReference type="Proteomes" id="UP000245609">
    <property type="component" value="Unassembled WGS sequence"/>
</dbReference>
<reference evidence="1 2" key="1">
    <citation type="journal article" date="2018" name="MBio">
        <title>Comparative Genomics Reveals the Core Gene Toolbox for the Fungus-Insect Symbiosis.</title>
        <authorList>
            <person name="Wang Y."/>
            <person name="Stata M."/>
            <person name="Wang W."/>
            <person name="Stajich J.E."/>
            <person name="White M.M."/>
            <person name="Moncalvo J.M."/>
        </authorList>
    </citation>
    <scope>NUCLEOTIDE SEQUENCE [LARGE SCALE GENOMIC DNA]</scope>
    <source>
        <strain evidence="1 2">SC-DP-2</strain>
    </source>
</reference>
<sequence length="66" mass="7215">MAGFNDAVLIDILLNHSSSEYMITDIAILVENRISCRKTYGGSGHTSQISLNTFGKNLNVPTQDDN</sequence>
<dbReference type="AlphaFoldDB" id="A0A2T9ZB06"/>
<keyword evidence="2" id="KW-1185">Reference proteome</keyword>
<organism evidence="1 2">
    <name type="scientific">Smittium megazygosporum</name>
    <dbReference type="NCBI Taxonomy" id="133381"/>
    <lineage>
        <taxon>Eukaryota</taxon>
        <taxon>Fungi</taxon>
        <taxon>Fungi incertae sedis</taxon>
        <taxon>Zoopagomycota</taxon>
        <taxon>Kickxellomycotina</taxon>
        <taxon>Harpellomycetes</taxon>
        <taxon>Harpellales</taxon>
        <taxon>Legeriomycetaceae</taxon>
        <taxon>Smittium</taxon>
    </lineage>
</organism>
<evidence type="ECO:0000313" key="2">
    <source>
        <dbReference type="Proteomes" id="UP000245609"/>
    </source>
</evidence>
<protein>
    <submittedName>
        <fullName evidence="1">Uncharacterized protein</fullName>
    </submittedName>
</protein>
<proteinExistence type="predicted"/>
<name>A0A2T9ZB06_9FUNG</name>